<proteinExistence type="predicted"/>
<name>A0A9X6WLX3_BACTU</name>
<feature type="compositionally biased region" description="Polar residues" evidence="1">
    <location>
        <begin position="126"/>
        <end position="137"/>
    </location>
</feature>
<feature type="region of interest" description="Disordered" evidence="1">
    <location>
        <begin position="116"/>
        <end position="140"/>
    </location>
</feature>
<dbReference type="AlphaFoldDB" id="A0A9X6WLX3"/>
<evidence type="ECO:0000313" key="3">
    <source>
        <dbReference type="Proteomes" id="UP000224003"/>
    </source>
</evidence>
<reference evidence="2 3" key="1">
    <citation type="submission" date="2017-09" db="EMBL/GenBank/DDBJ databases">
        <title>Large-scale bioinformatics analysis of Bacillus genomes uncovers conserved roles of natural products in bacterial physiology.</title>
        <authorList>
            <consortium name="Agbiome Team Llc"/>
            <person name="Bleich R.M."/>
            <person name="Grubbs K.J."/>
            <person name="Santa Maria K.C."/>
            <person name="Allen S.E."/>
            <person name="Farag S."/>
            <person name="Shank E.A."/>
            <person name="Bowers A."/>
        </authorList>
    </citation>
    <scope>NUCLEOTIDE SEQUENCE [LARGE SCALE GENOMIC DNA]</scope>
    <source>
        <strain evidence="2 3">AFS085496</strain>
    </source>
</reference>
<dbReference type="Proteomes" id="UP000224003">
    <property type="component" value="Unassembled WGS sequence"/>
</dbReference>
<comment type="caution">
    <text evidence="2">The sequence shown here is derived from an EMBL/GenBank/DDBJ whole genome shotgun (WGS) entry which is preliminary data.</text>
</comment>
<accession>A0A9X6WLX3</accession>
<evidence type="ECO:0000256" key="1">
    <source>
        <dbReference type="SAM" id="MobiDB-lite"/>
    </source>
</evidence>
<gene>
    <name evidence="2" type="ORF">COJ15_22480</name>
</gene>
<organism evidence="2 3">
    <name type="scientific">Bacillus thuringiensis</name>
    <dbReference type="NCBI Taxonomy" id="1428"/>
    <lineage>
        <taxon>Bacteria</taxon>
        <taxon>Bacillati</taxon>
        <taxon>Bacillota</taxon>
        <taxon>Bacilli</taxon>
        <taxon>Bacillales</taxon>
        <taxon>Bacillaceae</taxon>
        <taxon>Bacillus</taxon>
        <taxon>Bacillus cereus group</taxon>
    </lineage>
</organism>
<dbReference type="RefSeq" id="WP_098517174.1">
    <property type="nucleotide sequence ID" value="NZ_NUVX01000039.1"/>
</dbReference>
<sequence>MKKFIQSIENAIKAGEKKHPNYSSHTIRQDVVKRALERGAFLKAKCRFSYTDDYVWDNANNCGMGEVSGETIVDKMNFVGADRCYVKKEETQYEISIRIHSNLVYDVYVPLTADSTKNNKKKNGKTASVTKKNLNNGSKDDTPIEVTITENHEKNGIEIRFSRRPDEHILQMVSEKKFRWSKRGQYWYAKRTEERLSFAKEIKDLFEDTKQDLGMKEEVKKEIPKVVITNNVIDATALFAKRAAV</sequence>
<protein>
    <submittedName>
        <fullName evidence="2">Uncharacterized protein</fullName>
    </submittedName>
</protein>
<dbReference type="EMBL" id="NUVX01000039">
    <property type="protein sequence ID" value="PFJ36708.1"/>
    <property type="molecule type" value="Genomic_DNA"/>
</dbReference>
<evidence type="ECO:0000313" key="2">
    <source>
        <dbReference type="EMBL" id="PFJ36708.1"/>
    </source>
</evidence>